<dbReference type="RefSeq" id="WP_101263788.1">
    <property type="nucleotide sequence ID" value="NZ_NWTK01000001.1"/>
</dbReference>
<keyword evidence="5 13" id="KW-0444">Lipid biosynthesis</keyword>
<dbReference type="SUPFAM" id="SSF52540">
    <property type="entry name" value="P-loop containing nucleoside triphosphate hydrolases"/>
    <property type="match status" value="1"/>
</dbReference>
<keyword evidence="7 13" id="KW-0808">Transferase</keyword>
<keyword evidence="8 13" id="KW-0547">Nucleotide-binding</keyword>
<proteinExistence type="inferred from homology"/>
<protein>
    <recommendedName>
        <fullName evidence="4 13">Tetraacyldisaccharide 4'-kinase</fullName>
        <ecNumber evidence="3 13">2.7.1.130</ecNumber>
    </recommendedName>
    <alternativeName>
        <fullName evidence="12 13">Lipid A 4'-kinase</fullName>
    </alternativeName>
</protein>
<evidence type="ECO:0000256" key="6">
    <source>
        <dbReference type="ARBA" id="ARBA00022556"/>
    </source>
</evidence>
<dbReference type="OrthoDB" id="9766423at2"/>
<gene>
    <name evidence="13" type="primary">lpxK</name>
    <name evidence="14" type="ORF">COO20_00800</name>
</gene>
<evidence type="ECO:0000313" key="14">
    <source>
        <dbReference type="EMBL" id="PKR55795.1"/>
    </source>
</evidence>
<evidence type="ECO:0000313" key="15">
    <source>
        <dbReference type="Proteomes" id="UP000233597"/>
    </source>
</evidence>
<evidence type="ECO:0000256" key="5">
    <source>
        <dbReference type="ARBA" id="ARBA00022516"/>
    </source>
</evidence>
<evidence type="ECO:0000256" key="11">
    <source>
        <dbReference type="ARBA" id="ARBA00023098"/>
    </source>
</evidence>
<comment type="catalytic activity">
    <reaction evidence="13">
        <text>a lipid A disaccharide + ATP = a lipid IVA + ADP + H(+)</text>
        <dbReference type="Rhea" id="RHEA:67840"/>
        <dbReference type="ChEBI" id="CHEBI:15378"/>
        <dbReference type="ChEBI" id="CHEBI:30616"/>
        <dbReference type="ChEBI" id="CHEBI:176343"/>
        <dbReference type="ChEBI" id="CHEBI:176425"/>
        <dbReference type="ChEBI" id="CHEBI:456216"/>
        <dbReference type="EC" id="2.7.1.130"/>
    </reaction>
</comment>
<dbReference type="PANTHER" id="PTHR42724:SF1">
    <property type="entry name" value="TETRAACYLDISACCHARIDE 4'-KINASE, MITOCHONDRIAL-RELATED"/>
    <property type="match status" value="1"/>
</dbReference>
<evidence type="ECO:0000256" key="1">
    <source>
        <dbReference type="ARBA" id="ARBA00002274"/>
    </source>
</evidence>
<keyword evidence="10 13" id="KW-0067">ATP-binding</keyword>
<reference evidence="14 15" key="1">
    <citation type="submission" date="2017-09" db="EMBL/GenBank/DDBJ databases">
        <title>Biodiversity and function of Thalassospira species in the particle-attached aromatic-hydrocarbon-degrading consortia from the surface seawater of the South China Sea.</title>
        <authorList>
            <person name="Dong C."/>
            <person name="Liu R."/>
            <person name="Shao Z."/>
        </authorList>
    </citation>
    <scope>NUCLEOTIDE SEQUENCE [LARGE SCALE GENOMIC DNA]</scope>
    <source>
        <strain evidence="14 15">CSC1P2</strain>
    </source>
</reference>
<comment type="pathway">
    <text evidence="2 13">Glycolipid biosynthesis; lipid IV(A) biosynthesis; lipid IV(A) from (3R)-3-hydroxytetradecanoyl-[acyl-carrier-protein] and UDP-N-acetyl-alpha-D-glucosamine: step 6/6.</text>
</comment>
<evidence type="ECO:0000256" key="7">
    <source>
        <dbReference type="ARBA" id="ARBA00022679"/>
    </source>
</evidence>
<comment type="caution">
    <text evidence="14">The sequence shown here is derived from an EMBL/GenBank/DDBJ whole genome shotgun (WGS) entry which is preliminary data.</text>
</comment>
<dbReference type="Pfam" id="PF02606">
    <property type="entry name" value="LpxK"/>
    <property type="match status" value="1"/>
</dbReference>
<dbReference type="EC" id="2.7.1.130" evidence="3 13"/>
<evidence type="ECO:0000256" key="12">
    <source>
        <dbReference type="ARBA" id="ARBA00029757"/>
    </source>
</evidence>
<evidence type="ECO:0000256" key="13">
    <source>
        <dbReference type="HAMAP-Rule" id="MF_00409"/>
    </source>
</evidence>
<evidence type="ECO:0000256" key="3">
    <source>
        <dbReference type="ARBA" id="ARBA00012071"/>
    </source>
</evidence>
<dbReference type="InterPro" id="IPR027417">
    <property type="entry name" value="P-loop_NTPase"/>
</dbReference>
<keyword evidence="11 13" id="KW-0443">Lipid metabolism</keyword>
<evidence type="ECO:0000256" key="8">
    <source>
        <dbReference type="ARBA" id="ARBA00022741"/>
    </source>
</evidence>
<dbReference type="GO" id="GO:0009029">
    <property type="term" value="F:lipid-A 4'-kinase activity"/>
    <property type="evidence" value="ECO:0007669"/>
    <property type="project" value="UniProtKB-UniRule"/>
</dbReference>
<dbReference type="GO" id="GO:0005886">
    <property type="term" value="C:plasma membrane"/>
    <property type="evidence" value="ECO:0007669"/>
    <property type="project" value="TreeGrafter"/>
</dbReference>
<comment type="function">
    <text evidence="1 13">Transfers the gamma-phosphate of ATP to the 4'-position of a tetraacyldisaccharide 1-phosphate intermediate (termed DS-1-P) to form tetraacyldisaccharide 1,4'-bis-phosphate (lipid IVA).</text>
</comment>
<dbReference type="Proteomes" id="UP000233597">
    <property type="component" value="Unassembled WGS sequence"/>
</dbReference>
<dbReference type="GO" id="GO:0009244">
    <property type="term" value="P:lipopolysaccharide core region biosynthetic process"/>
    <property type="evidence" value="ECO:0007669"/>
    <property type="project" value="TreeGrafter"/>
</dbReference>
<dbReference type="GO" id="GO:0005524">
    <property type="term" value="F:ATP binding"/>
    <property type="evidence" value="ECO:0007669"/>
    <property type="project" value="UniProtKB-UniRule"/>
</dbReference>
<keyword evidence="9 13" id="KW-0418">Kinase</keyword>
<dbReference type="PANTHER" id="PTHR42724">
    <property type="entry name" value="TETRAACYLDISACCHARIDE 4'-KINASE"/>
    <property type="match status" value="1"/>
</dbReference>
<dbReference type="UniPathway" id="UPA00359">
    <property type="reaction ID" value="UER00482"/>
</dbReference>
<dbReference type="AlphaFoldDB" id="A0A2N3KYZ8"/>
<comment type="similarity">
    <text evidence="13">Belongs to the LpxK family.</text>
</comment>
<evidence type="ECO:0000256" key="9">
    <source>
        <dbReference type="ARBA" id="ARBA00022777"/>
    </source>
</evidence>
<keyword evidence="6 13" id="KW-0441">Lipid A biosynthesis</keyword>
<organism evidence="14 15">
    <name type="scientific">Thalassospira marina</name>
    <dbReference type="NCBI Taxonomy" id="2048283"/>
    <lineage>
        <taxon>Bacteria</taxon>
        <taxon>Pseudomonadati</taxon>
        <taxon>Pseudomonadota</taxon>
        <taxon>Alphaproteobacteria</taxon>
        <taxon>Rhodospirillales</taxon>
        <taxon>Thalassospiraceae</taxon>
        <taxon>Thalassospira</taxon>
    </lineage>
</organism>
<dbReference type="HAMAP" id="MF_00409">
    <property type="entry name" value="LpxK"/>
    <property type="match status" value="1"/>
</dbReference>
<evidence type="ECO:0000256" key="2">
    <source>
        <dbReference type="ARBA" id="ARBA00004870"/>
    </source>
</evidence>
<sequence length="324" mass="34414">MHAPDFWQTDNVISRALSPLSLLWRAGAAWRKATTPALHPGCKVICLGNFTVGGAGKTPSAQALFGILTGLGHNPHFLSRGYGGTQQGPHRVDLSHDRASDVGDEPLLLARTGPAWVSRNRAAGAEAIKAAGADVIIMDDGLQNPSVIKDLGIVVIDGATGFGNGRVLPAGPLRETIKSGFSRVRAAIIIGDDKTGLAPQMPNHVSVFKALICPENANEFAGQKVAAFAGIGRPEKFYQSLRDCGAEIALARDFPDHHLFKPHELAALRADAQKAGAMLVTTEKDVVRLPFADQTGIRTLRIALEFDDLPGMTQMIETVFAHGA</sequence>
<dbReference type="InterPro" id="IPR003758">
    <property type="entry name" value="LpxK"/>
</dbReference>
<feature type="binding site" evidence="13">
    <location>
        <begin position="51"/>
        <end position="58"/>
    </location>
    <ligand>
        <name>ATP</name>
        <dbReference type="ChEBI" id="CHEBI:30616"/>
    </ligand>
</feature>
<evidence type="ECO:0000256" key="4">
    <source>
        <dbReference type="ARBA" id="ARBA00016436"/>
    </source>
</evidence>
<evidence type="ECO:0000256" key="10">
    <source>
        <dbReference type="ARBA" id="ARBA00022840"/>
    </source>
</evidence>
<name>A0A2N3KYZ8_9PROT</name>
<accession>A0A2N3KYZ8</accession>
<dbReference type="NCBIfam" id="TIGR00682">
    <property type="entry name" value="lpxK"/>
    <property type="match status" value="1"/>
</dbReference>
<dbReference type="EMBL" id="NWTK01000001">
    <property type="protein sequence ID" value="PKR55795.1"/>
    <property type="molecule type" value="Genomic_DNA"/>
</dbReference>
<dbReference type="GO" id="GO:0009245">
    <property type="term" value="P:lipid A biosynthetic process"/>
    <property type="evidence" value="ECO:0007669"/>
    <property type="project" value="UniProtKB-UniRule"/>
</dbReference>